<dbReference type="CDD" id="cd04301">
    <property type="entry name" value="NAT_SF"/>
    <property type="match status" value="1"/>
</dbReference>
<evidence type="ECO:0000256" key="2">
    <source>
        <dbReference type="ARBA" id="ARBA00023315"/>
    </source>
</evidence>
<dbReference type="Gene3D" id="3.40.630.30">
    <property type="match status" value="1"/>
</dbReference>
<dbReference type="SUPFAM" id="SSF55729">
    <property type="entry name" value="Acyl-CoA N-acyltransferases (Nat)"/>
    <property type="match status" value="2"/>
</dbReference>
<keyword evidence="2" id="KW-0012">Acyltransferase</keyword>
<organism evidence="4 5">
    <name type="scientific">Deinococcus terrestris</name>
    <dbReference type="NCBI Taxonomy" id="2651870"/>
    <lineage>
        <taxon>Bacteria</taxon>
        <taxon>Thermotogati</taxon>
        <taxon>Deinococcota</taxon>
        <taxon>Deinococci</taxon>
        <taxon>Deinococcales</taxon>
        <taxon>Deinococcaceae</taxon>
        <taxon>Deinococcus</taxon>
    </lineage>
</organism>
<protein>
    <submittedName>
        <fullName evidence="4">GNAT family N-acetyltransferase</fullName>
    </submittedName>
</protein>
<dbReference type="EMBL" id="WBSL01000017">
    <property type="protein sequence ID" value="MPY68200.1"/>
    <property type="molecule type" value="Genomic_DNA"/>
</dbReference>
<dbReference type="InterPro" id="IPR016181">
    <property type="entry name" value="Acyl_CoA_acyltransferase"/>
</dbReference>
<evidence type="ECO:0000313" key="4">
    <source>
        <dbReference type="EMBL" id="MPY68200.1"/>
    </source>
</evidence>
<dbReference type="PANTHER" id="PTHR43877">
    <property type="entry name" value="AMINOALKYLPHOSPHONATE N-ACETYLTRANSFERASE-RELATED-RELATED"/>
    <property type="match status" value="1"/>
</dbReference>
<sequence length="294" mass="31631">MSGWRDWAGSPQDLAALARLTSAQYPDAPITAEGIARHLKQTDSQRPFLVRFAVQEGREVAFVESYPLKNGTFLLELAAPGRPDLGAALLTHAHGWAQQRGAQAWEISVRTGDGRLEWLTAQGFSVQGGADGWKWAEPGQAALPPGVRAEPVGDDPGRQDKLRHAINAGRQELGLPPFDERGFTENVLEYGVLRPDLLWLALTRTDEVIGAATLHVWEAGAHAEALWLSVSPGWWRRGLGSGLLAYAASDAARSGIPLVSANSGHSQGHLIPLLQRAGFTPSGGWLTLRQSVAP</sequence>
<keyword evidence="1 4" id="KW-0808">Transferase</keyword>
<dbReference type="Pfam" id="PF00583">
    <property type="entry name" value="Acetyltransf_1"/>
    <property type="match status" value="1"/>
</dbReference>
<dbReference type="PROSITE" id="PS51186">
    <property type="entry name" value="GNAT"/>
    <property type="match status" value="1"/>
</dbReference>
<dbReference type="Proteomes" id="UP000484842">
    <property type="component" value="Unassembled WGS sequence"/>
</dbReference>
<keyword evidence="5" id="KW-1185">Reference proteome</keyword>
<dbReference type="InterPro" id="IPR000182">
    <property type="entry name" value="GNAT_dom"/>
</dbReference>
<evidence type="ECO:0000313" key="5">
    <source>
        <dbReference type="Proteomes" id="UP000484842"/>
    </source>
</evidence>
<dbReference type="InterPro" id="IPR050832">
    <property type="entry name" value="Bact_Acetyltransf"/>
</dbReference>
<accession>A0A7X1TSV0</accession>
<proteinExistence type="predicted"/>
<gene>
    <name evidence="4" type="ORF">F8S09_16210</name>
</gene>
<reference evidence="4 5" key="1">
    <citation type="submission" date="2019-10" db="EMBL/GenBank/DDBJ databases">
        <title>Deinococcus sp. isolated from soil.</title>
        <authorList>
            <person name="Li Y."/>
            <person name="Wang J."/>
        </authorList>
    </citation>
    <scope>NUCLEOTIDE SEQUENCE [LARGE SCALE GENOMIC DNA]</scope>
    <source>
        <strain evidence="4 5">SDU3-2</strain>
    </source>
</reference>
<dbReference type="GO" id="GO:0016747">
    <property type="term" value="F:acyltransferase activity, transferring groups other than amino-acyl groups"/>
    <property type="evidence" value="ECO:0007669"/>
    <property type="project" value="InterPro"/>
</dbReference>
<evidence type="ECO:0000259" key="3">
    <source>
        <dbReference type="PROSITE" id="PS51186"/>
    </source>
</evidence>
<name>A0A7X1TSV0_9DEIO</name>
<dbReference type="AlphaFoldDB" id="A0A7X1TSV0"/>
<feature type="domain" description="N-acetyltransferase" evidence="3">
    <location>
        <begin position="157"/>
        <end position="294"/>
    </location>
</feature>
<evidence type="ECO:0000256" key="1">
    <source>
        <dbReference type="ARBA" id="ARBA00022679"/>
    </source>
</evidence>
<comment type="caution">
    <text evidence="4">The sequence shown here is derived from an EMBL/GenBank/DDBJ whole genome shotgun (WGS) entry which is preliminary data.</text>
</comment>
<dbReference type="RefSeq" id="WP_152872509.1">
    <property type="nucleotide sequence ID" value="NZ_WBSL01000017.1"/>
</dbReference>